<accession>A0A1H9VZH8</accession>
<keyword evidence="2" id="KW-1185">Reference proteome</keyword>
<dbReference type="EMBL" id="FOGV01000025">
    <property type="protein sequence ID" value="SES26693.1"/>
    <property type="molecule type" value="Genomic_DNA"/>
</dbReference>
<proteinExistence type="predicted"/>
<sequence length="33" mass="4046">MLFHLFIIVNARYDKDEQVKLAMEGYDNDERDR</sequence>
<dbReference type="STRING" id="1464123.SAMN05444126_12525"/>
<evidence type="ECO:0000313" key="2">
    <source>
        <dbReference type="Proteomes" id="UP000199318"/>
    </source>
</evidence>
<name>A0A1H9VZH8_9BACI</name>
<evidence type="ECO:0000313" key="1">
    <source>
        <dbReference type="EMBL" id="SES26693.1"/>
    </source>
</evidence>
<organism evidence="1 2">
    <name type="scientific">Salisediminibacterium halotolerans</name>
    <dbReference type="NCBI Taxonomy" id="517425"/>
    <lineage>
        <taxon>Bacteria</taxon>
        <taxon>Bacillati</taxon>
        <taxon>Bacillota</taxon>
        <taxon>Bacilli</taxon>
        <taxon>Bacillales</taxon>
        <taxon>Bacillaceae</taxon>
        <taxon>Salisediminibacterium</taxon>
    </lineage>
</organism>
<reference evidence="2" key="1">
    <citation type="submission" date="2016-10" db="EMBL/GenBank/DDBJ databases">
        <authorList>
            <person name="de Groot N.N."/>
        </authorList>
    </citation>
    <scope>NUCLEOTIDE SEQUENCE [LARGE SCALE GENOMIC DNA]</scope>
    <source>
        <strain evidence="2">10nlg</strain>
    </source>
</reference>
<comment type="caution">
    <text evidence="1">The sequence shown here is derived from an EMBL/GenBank/DDBJ whole genome shotgun (WGS) entry which is preliminary data.</text>
</comment>
<dbReference type="Proteomes" id="UP000199318">
    <property type="component" value="Unassembled WGS sequence"/>
</dbReference>
<dbReference type="AlphaFoldDB" id="A0A1H9VZH8"/>
<protein>
    <submittedName>
        <fullName evidence="1">Uncharacterized protein</fullName>
    </submittedName>
</protein>
<gene>
    <name evidence="1" type="ORF">SAMN05444126_12525</name>
</gene>